<evidence type="ECO:0000256" key="6">
    <source>
        <dbReference type="ARBA" id="ARBA00022777"/>
    </source>
</evidence>
<dbReference type="Gene3D" id="3.30.565.10">
    <property type="entry name" value="Histidine kinase-like ATPase, C-terminal domain"/>
    <property type="match status" value="1"/>
</dbReference>
<dbReference type="InterPro" id="IPR003661">
    <property type="entry name" value="HisK_dim/P_dom"/>
</dbReference>
<evidence type="ECO:0000256" key="1">
    <source>
        <dbReference type="ARBA" id="ARBA00000085"/>
    </source>
</evidence>
<dbReference type="GO" id="GO:0004673">
    <property type="term" value="F:protein histidine kinase activity"/>
    <property type="evidence" value="ECO:0007669"/>
    <property type="project" value="UniProtKB-EC"/>
</dbReference>
<name>A0ABT7WRK8_9GAMM</name>
<dbReference type="PANTHER" id="PTHR45436:SF10">
    <property type="entry name" value="HISTIDINE KINASE"/>
    <property type="match status" value="1"/>
</dbReference>
<feature type="transmembrane region" description="Helical" evidence="8">
    <location>
        <begin position="7"/>
        <end position="26"/>
    </location>
</feature>
<dbReference type="NCBIfam" id="NF008312">
    <property type="entry name" value="PRK11100.1"/>
    <property type="match status" value="1"/>
</dbReference>
<dbReference type="EMBL" id="JAUDZE010000007">
    <property type="protein sequence ID" value="MDN0015327.1"/>
    <property type="molecule type" value="Genomic_DNA"/>
</dbReference>
<comment type="catalytic activity">
    <reaction evidence="1">
        <text>ATP + protein L-histidine = ADP + protein N-phospho-L-histidine.</text>
        <dbReference type="EC" id="2.7.13.3"/>
    </reaction>
</comment>
<gene>
    <name evidence="10" type="primary">creC</name>
    <name evidence="10" type="ORF">QTA56_13965</name>
</gene>
<organism evidence="10 11">
    <name type="scientific">Acinetobacter thutiue</name>
    <dbReference type="NCBI Taxonomy" id="2998078"/>
    <lineage>
        <taxon>Bacteria</taxon>
        <taxon>Pseudomonadati</taxon>
        <taxon>Pseudomonadota</taxon>
        <taxon>Gammaproteobacteria</taxon>
        <taxon>Moraxellales</taxon>
        <taxon>Moraxellaceae</taxon>
        <taxon>Acinetobacter</taxon>
    </lineage>
</organism>
<dbReference type="Pfam" id="PF02518">
    <property type="entry name" value="HATPase_c"/>
    <property type="match status" value="1"/>
</dbReference>
<dbReference type="SUPFAM" id="SSF47384">
    <property type="entry name" value="Homodimeric domain of signal transducing histidine kinase"/>
    <property type="match status" value="1"/>
</dbReference>
<dbReference type="InterPro" id="IPR050428">
    <property type="entry name" value="TCS_sensor_his_kinase"/>
</dbReference>
<keyword evidence="11" id="KW-1185">Reference proteome</keyword>
<keyword evidence="4 10" id="KW-0808">Transferase</keyword>
<evidence type="ECO:0000256" key="5">
    <source>
        <dbReference type="ARBA" id="ARBA00022692"/>
    </source>
</evidence>
<dbReference type="EC" id="2.7.13.3" evidence="2"/>
<dbReference type="RefSeq" id="WP_267981615.1">
    <property type="nucleotide sequence ID" value="NZ_JAPQKF010000007.1"/>
</dbReference>
<dbReference type="SMART" id="SM00387">
    <property type="entry name" value="HATPase_c"/>
    <property type="match status" value="1"/>
</dbReference>
<protein>
    <recommendedName>
        <fullName evidence="2">histidine kinase</fullName>
        <ecNumber evidence="2">2.7.13.3</ecNumber>
    </recommendedName>
</protein>
<evidence type="ECO:0000259" key="9">
    <source>
        <dbReference type="PROSITE" id="PS50109"/>
    </source>
</evidence>
<feature type="transmembrane region" description="Helical" evidence="8">
    <location>
        <begin position="184"/>
        <end position="206"/>
    </location>
</feature>
<dbReference type="InterPro" id="IPR036097">
    <property type="entry name" value="HisK_dim/P_sf"/>
</dbReference>
<keyword evidence="6 10" id="KW-0418">Kinase</keyword>
<evidence type="ECO:0000313" key="10">
    <source>
        <dbReference type="EMBL" id="MDN0015327.1"/>
    </source>
</evidence>
<sequence length="488" mass="55722">MSIFIRIWFFFSLVVILSLGFIAYTLTQQVKPNVRQVVEDTLAENANIIAQLVAEDVTQHQVNTPKFDQKIQAALSRQLNATIWQHKKNQINQQLYITDQNGIVIYDSEHQAIGQDYSKWNDVYLTLRGKYGARSTAIYPYDRNSSVMYIAAPIIHQQQLIGVVSIGKPNQSVQPYIERAEQQLVYQALWIAALSLLLASIVAYWLRHSIDKVRRYAQALAPVNQAPFFYSAKELNQVTQALSDMREKLEDRAYVENYVNTLTHELKSPLTAIQASAELLQDDLPLTDQQQFATHIVQQSQRLQSLIERMLLLTRLEKNQHVLEFQTLDLNALIQQCVQQQHSALQLKQVQLQLDLPPQCGVYADAFWLKQALNNLLDNARDFCPTQGLIALQLKADPAQRHLQILLFNEGEAIPEYALGRVFETYFSLPRPHNQQRSTGIGLSIVQQIVQQHHGEIHIQNIAENTLDFLKNHASGVLVSITLHTNFT</sequence>
<keyword evidence="3" id="KW-0597">Phosphoprotein</keyword>
<evidence type="ECO:0000256" key="2">
    <source>
        <dbReference type="ARBA" id="ARBA00012438"/>
    </source>
</evidence>
<dbReference type="PROSITE" id="PS50109">
    <property type="entry name" value="HIS_KIN"/>
    <property type="match status" value="1"/>
</dbReference>
<dbReference type="SUPFAM" id="SSF55874">
    <property type="entry name" value="ATPase domain of HSP90 chaperone/DNA topoisomerase II/histidine kinase"/>
    <property type="match status" value="1"/>
</dbReference>
<keyword evidence="5 8" id="KW-0812">Transmembrane</keyword>
<dbReference type="Gene3D" id="1.10.287.130">
    <property type="match status" value="1"/>
</dbReference>
<evidence type="ECO:0000313" key="11">
    <source>
        <dbReference type="Proteomes" id="UP001168524"/>
    </source>
</evidence>
<evidence type="ECO:0000256" key="7">
    <source>
        <dbReference type="ARBA" id="ARBA00022989"/>
    </source>
</evidence>
<dbReference type="CDD" id="cd16945">
    <property type="entry name" value="HATPase_CreC-like"/>
    <property type="match status" value="1"/>
</dbReference>
<dbReference type="InterPro" id="IPR003594">
    <property type="entry name" value="HATPase_dom"/>
</dbReference>
<dbReference type="InterPro" id="IPR005467">
    <property type="entry name" value="His_kinase_dom"/>
</dbReference>
<reference evidence="10" key="1">
    <citation type="submission" date="2023-06" db="EMBL/GenBank/DDBJ databases">
        <title>Two novel species of Acinetobacter isolated from motorbike repairing workshop in Vietnam.</title>
        <authorList>
            <person name="Le N.T.T."/>
        </authorList>
    </citation>
    <scope>NUCLEOTIDE SEQUENCE</scope>
    <source>
        <strain evidence="10">VNH17</strain>
    </source>
</reference>
<feature type="domain" description="Histidine kinase" evidence="9">
    <location>
        <begin position="261"/>
        <end position="487"/>
    </location>
</feature>
<comment type="caution">
    <text evidence="10">The sequence shown here is derived from an EMBL/GenBank/DDBJ whole genome shotgun (WGS) entry which is preliminary data.</text>
</comment>
<evidence type="ECO:0000256" key="4">
    <source>
        <dbReference type="ARBA" id="ARBA00022679"/>
    </source>
</evidence>
<dbReference type="CDD" id="cd00082">
    <property type="entry name" value="HisKA"/>
    <property type="match status" value="1"/>
</dbReference>
<proteinExistence type="predicted"/>
<evidence type="ECO:0000256" key="8">
    <source>
        <dbReference type="SAM" id="Phobius"/>
    </source>
</evidence>
<dbReference type="Pfam" id="PF00512">
    <property type="entry name" value="HisKA"/>
    <property type="match status" value="1"/>
</dbReference>
<dbReference type="Proteomes" id="UP001168524">
    <property type="component" value="Unassembled WGS sequence"/>
</dbReference>
<dbReference type="SUPFAM" id="SSF103190">
    <property type="entry name" value="Sensory domain-like"/>
    <property type="match status" value="1"/>
</dbReference>
<dbReference type="InterPro" id="IPR029151">
    <property type="entry name" value="Sensor-like_sf"/>
</dbReference>
<dbReference type="Gene3D" id="3.30.450.20">
    <property type="entry name" value="PAS domain"/>
    <property type="match status" value="1"/>
</dbReference>
<dbReference type="InterPro" id="IPR036890">
    <property type="entry name" value="HATPase_C_sf"/>
</dbReference>
<evidence type="ECO:0000256" key="3">
    <source>
        <dbReference type="ARBA" id="ARBA00022553"/>
    </source>
</evidence>
<keyword evidence="8" id="KW-0472">Membrane</keyword>
<dbReference type="PANTHER" id="PTHR45436">
    <property type="entry name" value="SENSOR HISTIDINE KINASE YKOH"/>
    <property type="match status" value="1"/>
</dbReference>
<dbReference type="SMART" id="SM00388">
    <property type="entry name" value="HisKA"/>
    <property type="match status" value="1"/>
</dbReference>
<keyword evidence="7 8" id="KW-1133">Transmembrane helix</keyword>
<accession>A0ABT7WRK8</accession>